<evidence type="ECO:0000259" key="3">
    <source>
        <dbReference type="Pfam" id="PF03178"/>
    </source>
</evidence>
<comment type="caution">
    <text evidence="6">The sequence shown here is derived from an EMBL/GenBank/DDBJ whole genome shotgun (WGS) entry which is preliminary data.</text>
</comment>
<dbReference type="Gene3D" id="2.130.10.10">
    <property type="entry name" value="YVTN repeat-like/Quinoprotein amine dehydrogenase"/>
    <property type="match status" value="3"/>
</dbReference>
<dbReference type="InterPro" id="IPR004871">
    <property type="entry name" value="RSE1/DDB1/CPSF1_C"/>
</dbReference>
<evidence type="ECO:0000259" key="5">
    <source>
        <dbReference type="Pfam" id="PF23726"/>
    </source>
</evidence>
<feature type="domain" description="RSE1/DDB1/CPSF1 first beta-propeller" evidence="4">
    <location>
        <begin position="78"/>
        <end position="263"/>
    </location>
</feature>
<evidence type="ECO:0000313" key="7">
    <source>
        <dbReference type="Proteomes" id="UP001165082"/>
    </source>
</evidence>
<evidence type="ECO:0000259" key="4">
    <source>
        <dbReference type="Pfam" id="PF10433"/>
    </source>
</evidence>
<keyword evidence="7" id="KW-1185">Reference proteome</keyword>
<dbReference type="InterPro" id="IPR015943">
    <property type="entry name" value="WD40/YVTN_repeat-like_dom_sf"/>
</dbReference>
<evidence type="ECO:0000256" key="1">
    <source>
        <dbReference type="ARBA" id="ARBA00004123"/>
    </source>
</evidence>
<evidence type="ECO:0008006" key="8">
    <source>
        <dbReference type="Google" id="ProtNLM"/>
    </source>
</evidence>
<dbReference type="InterPro" id="IPR058543">
    <property type="entry name" value="Beta-prop_RSE1/DDB1/CPSF1_2nd"/>
</dbReference>
<feature type="non-terminal residue" evidence="6">
    <location>
        <position position="867"/>
    </location>
</feature>
<proteinExistence type="predicted"/>
<dbReference type="InterPro" id="IPR050358">
    <property type="entry name" value="RSE1/DDB1/CFT1"/>
</dbReference>
<keyword evidence="2" id="KW-0539">Nucleus</keyword>
<dbReference type="GO" id="GO:0005634">
    <property type="term" value="C:nucleus"/>
    <property type="evidence" value="ECO:0007669"/>
    <property type="project" value="UniProtKB-SubCell"/>
</dbReference>
<dbReference type="Pfam" id="PF23726">
    <property type="entry name" value="Beta-prop_RSE1_2nd"/>
    <property type="match status" value="2"/>
</dbReference>
<protein>
    <recommendedName>
        <fullName evidence="8">DNA damage-binding protein 1</fullName>
    </recommendedName>
</protein>
<dbReference type="InterPro" id="IPR018846">
    <property type="entry name" value="Beta-prop_RSE1/DDB1/CPSF1_1st"/>
</dbReference>
<feature type="domain" description="RSE1/DDB1/CPSF1 second beta-propeller" evidence="5">
    <location>
        <begin position="309"/>
        <end position="446"/>
    </location>
</feature>
<dbReference type="AlphaFoldDB" id="A0A9W7GA12"/>
<dbReference type="SUPFAM" id="SSF50978">
    <property type="entry name" value="WD40 repeat-like"/>
    <property type="match status" value="1"/>
</dbReference>
<name>A0A9W7GA12_9STRA</name>
<evidence type="ECO:0000313" key="6">
    <source>
        <dbReference type="EMBL" id="GMI37669.1"/>
    </source>
</evidence>
<evidence type="ECO:0000256" key="2">
    <source>
        <dbReference type="ARBA" id="ARBA00023242"/>
    </source>
</evidence>
<dbReference type="OrthoDB" id="433457at2759"/>
<comment type="subcellular location">
    <subcellularLocation>
        <location evidence="1">Nucleus</location>
    </subcellularLocation>
</comment>
<dbReference type="PANTHER" id="PTHR10644">
    <property type="entry name" value="DNA REPAIR/RNA PROCESSING CPSF FAMILY"/>
    <property type="match status" value="1"/>
</dbReference>
<dbReference type="Pfam" id="PF10433">
    <property type="entry name" value="Beta-prop_RSE1_1st"/>
    <property type="match status" value="1"/>
</dbReference>
<feature type="domain" description="RSE1/DDB1/CPSF1 C-terminal" evidence="3">
    <location>
        <begin position="624"/>
        <end position="867"/>
    </location>
</feature>
<dbReference type="InterPro" id="IPR036322">
    <property type="entry name" value="WD40_repeat_dom_sf"/>
</dbReference>
<dbReference type="Pfam" id="PF03178">
    <property type="entry name" value="CPSF_A"/>
    <property type="match status" value="1"/>
</dbReference>
<dbReference type="GO" id="GO:0003676">
    <property type="term" value="F:nucleic acid binding"/>
    <property type="evidence" value="ECO:0007669"/>
    <property type="project" value="InterPro"/>
</dbReference>
<dbReference type="EMBL" id="BRXZ01007985">
    <property type="protein sequence ID" value="GMI37669.1"/>
    <property type="molecule type" value="Genomic_DNA"/>
</dbReference>
<feature type="domain" description="RSE1/DDB1/CPSF1 second beta-propeller" evidence="5">
    <location>
        <begin position="457"/>
        <end position="573"/>
    </location>
</feature>
<gene>
    <name evidence="6" type="ORF">TrRE_jg8377</name>
</gene>
<reference evidence="6" key="1">
    <citation type="submission" date="2022-07" db="EMBL/GenBank/DDBJ databases">
        <title>Genome analysis of Parmales, a sister group of diatoms, reveals the evolutionary specialization of diatoms from phago-mixotrophs to photoautotrophs.</title>
        <authorList>
            <person name="Ban H."/>
            <person name="Sato S."/>
            <person name="Yoshikawa S."/>
            <person name="Kazumasa Y."/>
            <person name="Nakamura Y."/>
            <person name="Ichinomiya M."/>
            <person name="Saitoh K."/>
            <person name="Sato N."/>
            <person name="Blanc-Mathieu R."/>
            <person name="Endo H."/>
            <person name="Kuwata A."/>
            <person name="Ogata H."/>
        </authorList>
    </citation>
    <scope>NUCLEOTIDE SEQUENCE</scope>
</reference>
<organism evidence="6 7">
    <name type="scientific">Triparma retinervis</name>
    <dbReference type="NCBI Taxonomy" id="2557542"/>
    <lineage>
        <taxon>Eukaryota</taxon>
        <taxon>Sar</taxon>
        <taxon>Stramenopiles</taxon>
        <taxon>Ochrophyta</taxon>
        <taxon>Bolidophyceae</taxon>
        <taxon>Parmales</taxon>
        <taxon>Triparmaceae</taxon>
        <taxon>Triparma</taxon>
    </lineage>
</organism>
<dbReference type="Proteomes" id="UP001165082">
    <property type="component" value="Unassembled WGS sequence"/>
</dbReference>
<sequence length="867" mass="94059">MDYSNAGSSYVTTLQSPTVVTHAITCLLVDGSSAEPSIHLVLCKSNVISIHSLTPQGIQQCTEYNINGRVRLEEPDGVIDICFLHSPSPSSPPSIAVLYKDHRDRHYLRTYTISLSSSSLKQGPWEKYQVESGSTHLISSPNMSQGGVLVVGHKSVTYHNGRTTKAVPMQATRMLTWGTVGEEGNRFLLGDERGGLWVVVVSQVNDVVSGIHVENLGDACVSSAVAYLDNGVAFVGGAYGDSQLVRLGEERGQETGSYLSLIEEYASIGPIVDLQLVDLDRRGQRQVVTASGSGKDGSLRVVRNGVGIAEEAEVEMPGIKGMWNLREDFGSPYDKYLVQSYISETRVLEITEDEMEEASIPGFDSSTPTLFACTISSGHMVQITETKVNLVSCGAKERVDEYKAGKKITVANGNASGQILLAMGGGSVQYLRVEGGKIVEVSKATLPQEARSVMTAKMEGKTMLLIGLGDGQLITHELLLPASADDPVTTTNRKKVSLGTQPIGLATFSSGNRSRCVFASSDRPTVVYSSSKKICFSNVNFPGEVNYVCPFNCELFPDCLALATETSLTIGTIDDIQKLHIQTFKLGEGPLKIAHHPESRTFAVCVEGKDAMTKEGEDLDTGYSVAFLDDSTFDEFYRHKLEPFEVAMSLGVVRLRNQEVVNVDGGEEDGMEEDGNGAGTYVAVGTAFAHPDEDEATEGRILIFKVVKNESNTVVSLATEKPTRGGVYSLCNIHEKLAVGINSRVTLFQFRSVHGVSELSHEATHHGHILACHMKASGDLCVVGDLMRSVSVMRFGGGAGEGKIKEIARDYNANWMTDVAVLDEQMYLGSEMSSNLFTLRRNEKSNIPEERTRLQVWGEYHLGQMVN</sequence>
<accession>A0A9W7GA12</accession>